<evidence type="ECO:0000259" key="13">
    <source>
        <dbReference type="PROSITE" id="PS51449"/>
    </source>
</evidence>
<dbReference type="InterPro" id="IPR020612">
    <property type="entry name" value="Methylthiotransferase_CS"/>
</dbReference>
<comment type="similarity">
    <text evidence="2 11">Belongs to the methylthiotransferase family. CDKAL1 subfamily.</text>
</comment>
<dbReference type="EMBL" id="LMVN01000012">
    <property type="protein sequence ID" value="PAV07489.1"/>
    <property type="molecule type" value="Genomic_DNA"/>
</dbReference>
<gene>
    <name evidence="16" type="primary">miaB</name>
    <name evidence="15" type="ORF">ASJ82_02850</name>
    <name evidence="16" type="ORF">MSCUN_14170</name>
</gene>
<evidence type="ECO:0000313" key="15">
    <source>
        <dbReference type="EMBL" id="PAV07489.1"/>
    </source>
</evidence>
<evidence type="ECO:0000256" key="4">
    <source>
        <dbReference type="ARBA" id="ARBA00022679"/>
    </source>
</evidence>
<dbReference type="CDD" id="cd01335">
    <property type="entry name" value="Radical_SAM"/>
    <property type="match status" value="1"/>
</dbReference>
<evidence type="ECO:0000313" key="18">
    <source>
        <dbReference type="Proteomes" id="UP000246004"/>
    </source>
</evidence>
<dbReference type="NCBIfam" id="TIGR01578">
    <property type="entry name" value="MiaB-like-B"/>
    <property type="match status" value="1"/>
</dbReference>
<dbReference type="InterPro" id="IPR002792">
    <property type="entry name" value="TRAM_dom"/>
</dbReference>
<dbReference type="Gene3D" id="3.80.30.20">
    <property type="entry name" value="tm_1862 like domain"/>
    <property type="match status" value="1"/>
</dbReference>
<comment type="catalytic activity">
    <reaction evidence="10 11">
        <text>N(6)-L-threonylcarbamoyladenosine(37) in tRNA + (sulfur carrier)-SH + AH2 + 2 S-adenosyl-L-methionine = 2-methylsulfanyl-N(6)-L-threonylcarbamoyladenosine(37) in tRNA + (sulfur carrier)-H + 5'-deoxyadenosine + L-methionine + A + S-adenosyl-L-homocysteine + 2 H(+)</text>
        <dbReference type="Rhea" id="RHEA:37075"/>
        <dbReference type="Rhea" id="RHEA-COMP:10163"/>
        <dbReference type="Rhea" id="RHEA-COMP:11092"/>
        <dbReference type="Rhea" id="RHEA-COMP:14737"/>
        <dbReference type="Rhea" id="RHEA-COMP:14739"/>
        <dbReference type="ChEBI" id="CHEBI:13193"/>
        <dbReference type="ChEBI" id="CHEBI:15378"/>
        <dbReference type="ChEBI" id="CHEBI:17319"/>
        <dbReference type="ChEBI" id="CHEBI:17499"/>
        <dbReference type="ChEBI" id="CHEBI:29917"/>
        <dbReference type="ChEBI" id="CHEBI:57844"/>
        <dbReference type="ChEBI" id="CHEBI:57856"/>
        <dbReference type="ChEBI" id="CHEBI:59789"/>
        <dbReference type="ChEBI" id="CHEBI:64428"/>
        <dbReference type="ChEBI" id="CHEBI:74418"/>
        <dbReference type="ChEBI" id="CHEBI:74420"/>
        <dbReference type="EC" id="2.8.4.5"/>
    </reaction>
</comment>
<dbReference type="FunFam" id="3.80.30.20:FF:000002">
    <property type="entry name" value="threonylcarbamoyladenosine tRNA methylthiotransferase isoform X2"/>
    <property type="match status" value="1"/>
</dbReference>
<reference evidence="16 18" key="1">
    <citation type="submission" date="2016-04" db="EMBL/GenBank/DDBJ databases">
        <title>Genome sequence of Methanosphaera cuniculi DSM 4103.</title>
        <authorList>
            <person name="Poehlein A."/>
            <person name="Seedorf H."/>
            <person name="Daniel R."/>
        </authorList>
    </citation>
    <scope>NUCLEOTIDE SEQUENCE [LARGE SCALE GENOMIC DNA]</scope>
    <source>
        <strain evidence="16 18">DSM 4103</strain>
    </source>
</reference>
<dbReference type="InterPro" id="IPR005839">
    <property type="entry name" value="Methylthiotransferase"/>
</dbReference>
<dbReference type="InterPro" id="IPR013848">
    <property type="entry name" value="Methylthiotransferase_N"/>
</dbReference>
<dbReference type="SMART" id="SM00729">
    <property type="entry name" value="Elp3"/>
    <property type="match status" value="1"/>
</dbReference>
<name>A0A2A2HDI1_9EURY</name>
<dbReference type="Proteomes" id="UP000217528">
    <property type="component" value="Unassembled WGS sequence"/>
</dbReference>
<dbReference type="InterPro" id="IPR007197">
    <property type="entry name" value="rSAM"/>
</dbReference>
<keyword evidence="7 11" id="KW-0479">Metal-binding</keyword>
<evidence type="ECO:0000256" key="3">
    <source>
        <dbReference type="ARBA" id="ARBA00022485"/>
    </source>
</evidence>
<dbReference type="FunFam" id="3.40.50.12160:FF:000003">
    <property type="entry name" value="CDK5 regulatory subunit-associated protein 1"/>
    <property type="match status" value="1"/>
</dbReference>
<evidence type="ECO:0000256" key="8">
    <source>
        <dbReference type="ARBA" id="ARBA00023004"/>
    </source>
</evidence>
<dbReference type="InterPro" id="IPR006466">
    <property type="entry name" value="MiaB-like_arc_euk"/>
</dbReference>
<comment type="function">
    <text evidence="1 11">Catalyzes the methylthiolation of N6-threonylcarbamoyladenosine (t(6)A), leading to the formation of 2-methylthio-N6-threonylcarbamoyladenosine (ms(2)t(6)A) at position 37 in tRNAs that read codons beginning with adenine.</text>
</comment>
<evidence type="ECO:0000256" key="1">
    <source>
        <dbReference type="ARBA" id="ARBA00002399"/>
    </source>
</evidence>
<feature type="domain" description="Radical SAM core" evidence="14">
    <location>
        <begin position="136"/>
        <end position="369"/>
    </location>
</feature>
<dbReference type="InterPro" id="IPR006638">
    <property type="entry name" value="Elp3/MiaA/NifB-like_rSAM"/>
</dbReference>
<dbReference type="EMBL" id="LWMS01000045">
    <property type="protein sequence ID" value="PWL07666.1"/>
    <property type="molecule type" value="Genomic_DNA"/>
</dbReference>
<evidence type="ECO:0000259" key="12">
    <source>
        <dbReference type="PROSITE" id="PS50926"/>
    </source>
</evidence>
<evidence type="ECO:0000256" key="7">
    <source>
        <dbReference type="ARBA" id="ARBA00022723"/>
    </source>
</evidence>
<feature type="domain" description="TRAM" evidence="12">
    <location>
        <begin position="369"/>
        <end position="429"/>
    </location>
</feature>
<dbReference type="Pfam" id="PF01938">
    <property type="entry name" value="TRAM"/>
    <property type="match status" value="1"/>
</dbReference>
<dbReference type="Proteomes" id="UP000246004">
    <property type="component" value="Unassembled WGS sequence"/>
</dbReference>
<evidence type="ECO:0000256" key="6">
    <source>
        <dbReference type="ARBA" id="ARBA00022694"/>
    </source>
</evidence>
<dbReference type="GO" id="GO:0046872">
    <property type="term" value="F:metal ion binding"/>
    <property type="evidence" value="ECO:0007669"/>
    <property type="project" value="UniProtKB-UniRule"/>
</dbReference>
<dbReference type="Pfam" id="PF00919">
    <property type="entry name" value="UPF0004"/>
    <property type="match status" value="1"/>
</dbReference>
<evidence type="ECO:0000259" key="14">
    <source>
        <dbReference type="PROSITE" id="PS51918"/>
    </source>
</evidence>
<dbReference type="Pfam" id="PF04055">
    <property type="entry name" value="Radical_SAM"/>
    <property type="match status" value="1"/>
</dbReference>
<organism evidence="15 17">
    <name type="scientific">Methanosphaera cuniculi</name>
    <dbReference type="NCBI Taxonomy" id="1077256"/>
    <lineage>
        <taxon>Archaea</taxon>
        <taxon>Methanobacteriati</taxon>
        <taxon>Methanobacteriota</taxon>
        <taxon>Methanomada group</taxon>
        <taxon>Methanobacteria</taxon>
        <taxon>Methanobacteriales</taxon>
        <taxon>Methanobacteriaceae</taxon>
        <taxon>Methanosphaera</taxon>
    </lineage>
</organism>
<sequence>MNKKIYLETHGCTFNKADTNIMTKILDEKGYIIVDNLKDADVIILNTCYVKLPTEQKMITQIRKIKENYPDKKLIIGGCMVEVDDVRLNKFAHDNCWIGPHKVDKVDEVVQKALNDEIVHEYGKTNLIKAGANTKTTDSLIHILQICEGCNGVCTFCCTRRARGHLVSYPIQNIVDEAQQAISNGAKELQVTAQDTACYGFDTGESFPELLRKLANLDGEYRIRVGMMHPKSLRENLDEIIEVFKQNPKIYNFIHLPIQTGSEKVLSEMNRLHTIDEYKYMLNKFKTEIPDLTFATDIIVGYPTETEEDFQETLELLDEIKPDIIHISKYMHRPTATSNTLKEIDHITMKDRSHRVNQMKDKVMYENNEKYVSKTYNVLVLAKGSSGGYVGYTDAYKNVIIPEDVKLGTFHNVKIVKPNRTYLLSELIE</sequence>
<dbReference type="NCBIfam" id="TIGR00089">
    <property type="entry name" value="MiaB/RimO family radical SAM methylthiotransferase"/>
    <property type="match status" value="1"/>
</dbReference>
<feature type="domain" description="MTTase N-terminal" evidence="13">
    <location>
        <begin position="3"/>
        <end position="115"/>
    </location>
</feature>
<evidence type="ECO:0000313" key="16">
    <source>
        <dbReference type="EMBL" id="PWL07666.1"/>
    </source>
</evidence>
<dbReference type="SFLD" id="SFLDS00029">
    <property type="entry name" value="Radical_SAM"/>
    <property type="match status" value="1"/>
</dbReference>
<evidence type="ECO:0000256" key="10">
    <source>
        <dbReference type="ARBA" id="ARBA00051661"/>
    </source>
</evidence>
<dbReference type="AlphaFoldDB" id="A0A2A2HDI1"/>
<evidence type="ECO:0000256" key="5">
    <source>
        <dbReference type="ARBA" id="ARBA00022691"/>
    </source>
</evidence>
<dbReference type="GO" id="GO:0035598">
    <property type="term" value="F:tRNA (N(6)-L-threonylcarbamoyladenosine(37)-C(2))-methylthiotransferase activity"/>
    <property type="evidence" value="ECO:0007669"/>
    <property type="project" value="UniProtKB-UniRule"/>
</dbReference>
<dbReference type="OrthoDB" id="372134at2157"/>
<dbReference type="GO" id="GO:0051539">
    <property type="term" value="F:4 iron, 4 sulfur cluster binding"/>
    <property type="evidence" value="ECO:0007669"/>
    <property type="project" value="UniProtKB-UniRule"/>
</dbReference>
<evidence type="ECO:0000256" key="2">
    <source>
        <dbReference type="ARBA" id="ARBA00008616"/>
    </source>
</evidence>
<keyword evidence="5 11" id="KW-0949">S-adenosyl-L-methionine</keyword>
<dbReference type="InterPro" id="IPR023404">
    <property type="entry name" value="rSAM_horseshoe"/>
</dbReference>
<keyword evidence="3 11" id="KW-0004">4Fe-4S</keyword>
<proteinExistence type="inferred from homology"/>
<evidence type="ECO:0000256" key="11">
    <source>
        <dbReference type="RuleBase" id="RU368081"/>
    </source>
</evidence>
<dbReference type="EC" id="2.8.4.5" evidence="11"/>
<dbReference type="InterPro" id="IPR038135">
    <property type="entry name" value="Methylthiotransferase_N_sf"/>
</dbReference>
<accession>A0A2A2HDI1</accession>
<dbReference type="PANTHER" id="PTHR11918:SF45">
    <property type="entry name" value="THREONYLCARBAMOYLADENOSINE TRNA METHYLTHIOTRANSFERASE"/>
    <property type="match status" value="1"/>
</dbReference>
<dbReference type="PANTHER" id="PTHR11918">
    <property type="entry name" value="RADICAL SAM PROTEINS"/>
    <property type="match status" value="1"/>
</dbReference>
<dbReference type="InterPro" id="IPR058240">
    <property type="entry name" value="rSAM_sf"/>
</dbReference>
<keyword evidence="17" id="KW-1185">Reference proteome</keyword>
<protein>
    <recommendedName>
        <fullName evidence="11">tRNA-t(6)A37 methylthiotransferase</fullName>
        <ecNumber evidence="11">2.8.4.5</ecNumber>
    </recommendedName>
</protein>
<keyword evidence="8 11" id="KW-0408">Iron</keyword>
<dbReference type="Gene3D" id="3.40.50.12160">
    <property type="entry name" value="Methylthiotransferase, N-terminal domain"/>
    <property type="match status" value="1"/>
</dbReference>
<dbReference type="PROSITE" id="PS51918">
    <property type="entry name" value="RADICAL_SAM"/>
    <property type="match status" value="1"/>
</dbReference>
<dbReference type="SFLD" id="SFLDG01061">
    <property type="entry name" value="methylthiotransferase"/>
    <property type="match status" value="1"/>
</dbReference>
<reference evidence="15 17" key="2">
    <citation type="journal article" date="2017" name="BMC Genomics">
        <title>Genomic analysis of methanogenic archaea reveals a shift towards energy conservation.</title>
        <authorList>
            <person name="Gilmore S.P."/>
            <person name="Henske J.K."/>
            <person name="Sexton J.A."/>
            <person name="Solomon K.V."/>
            <person name="Seppala S."/>
            <person name="Yoo J.I."/>
            <person name="Huyett L.M."/>
            <person name="Pressman A."/>
            <person name="Cogan J.Z."/>
            <person name="Kivenson V."/>
            <person name="Peng X."/>
            <person name="Tan Y."/>
            <person name="Valentine D.L."/>
            <person name="O'Malley M.A."/>
        </authorList>
    </citation>
    <scope>NUCLEOTIDE SEQUENCE [LARGE SCALE GENOMIC DNA]</scope>
    <source>
        <strain evidence="15 17">1R-7</strain>
    </source>
</reference>
<keyword evidence="4 11" id="KW-0808">Transferase</keyword>
<evidence type="ECO:0000313" key="17">
    <source>
        <dbReference type="Proteomes" id="UP000217528"/>
    </source>
</evidence>
<dbReference type="RefSeq" id="WP_095608555.1">
    <property type="nucleotide sequence ID" value="NZ_CAUHCB010000005.1"/>
</dbReference>
<dbReference type="PROSITE" id="PS51449">
    <property type="entry name" value="MTTASE_N"/>
    <property type="match status" value="1"/>
</dbReference>
<keyword evidence="6 11" id="KW-0819">tRNA processing</keyword>
<evidence type="ECO:0000256" key="9">
    <source>
        <dbReference type="ARBA" id="ARBA00023014"/>
    </source>
</evidence>
<dbReference type="PROSITE" id="PS50926">
    <property type="entry name" value="TRAM"/>
    <property type="match status" value="1"/>
</dbReference>
<keyword evidence="9 11" id="KW-0411">Iron-sulfur</keyword>
<comment type="cofactor">
    <cofactor evidence="11">
        <name>[4Fe-4S] cluster</name>
        <dbReference type="ChEBI" id="CHEBI:49883"/>
    </cofactor>
    <text evidence="11">Binds 1 or 2 [4Fe-4S] cluster. One cluster is coordinated with 3 cysteines and an exchangeable S-adenosyl-L-methionine.</text>
</comment>
<dbReference type="PROSITE" id="PS01278">
    <property type="entry name" value="MTTASE_RADICAL"/>
    <property type="match status" value="1"/>
</dbReference>
<comment type="caution">
    <text evidence="15">The sequence shown here is derived from an EMBL/GenBank/DDBJ whole genome shotgun (WGS) entry which is preliminary data.</text>
</comment>
<dbReference type="SFLD" id="SFLDG01082">
    <property type="entry name" value="B12-binding_domain_containing"/>
    <property type="match status" value="1"/>
</dbReference>
<dbReference type="SUPFAM" id="SSF102114">
    <property type="entry name" value="Radical SAM enzymes"/>
    <property type="match status" value="1"/>
</dbReference>